<accession>F0JC09</accession>
<keyword evidence="2" id="KW-1185">Reference proteome</keyword>
<sequence length="138" mass="15535">MALEYKFLGRDKLLKGYTYPIKRGDLDAALERAGVPELRFIAFSCNPKHRSKGPFLSSRMLGEAQTSGGWAERSPYIIISAVPADISPRVKERIAEKDLLNNFAGWLKALEDAENVRRMKDQFYTATLIDGKLVVENT</sequence>
<organism evidence="1 2">
    <name type="scientific">Pseudodesulfovibrio mercurii</name>
    <dbReference type="NCBI Taxonomy" id="641491"/>
    <lineage>
        <taxon>Bacteria</taxon>
        <taxon>Pseudomonadati</taxon>
        <taxon>Thermodesulfobacteriota</taxon>
        <taxon>Desulfovibrionia</taxon>
        <taxon>Desulfovibrionales</taxon>
        <taxon>Desulfovibrionaceae</taxon>
    </lineage>
</organism>
<dbReference type="HOGENOM" id="CLU_1851917_0_0_7"/>
<dbReference type="RefSeq" id="WP_014323008.1">
    <property type="nucleotide sequence ID" value="NC_016803.1"/>
</dbReference>
<proteinExistence type="predicted"/>
<evidence type="ECO:0000313" key="1">
    <source>
        <dbReference type="EMBL" id="EGB15582.1"/>
    </source>
</evidence>
<reference evidence="1 2" key="1">
    <citation type="journal article" date="2011" name="J. Bacteriol.">
        <title>Genome sequence of the mercury-methylating strain Desulfovibrio desulfuricans ND132.</title>
        <authorList>
            <person name="Brown S.D."/>
            <person name="Gilmour C.C."/>
            <person name="Kucken A.M."/>
            <person name="Wall J.D."/>
            <person name="Elias D.A."/>
            <person name="Brandt C.C."/>
            <person name="Podar M."/>
            <person name="Chertkov O."/>
            <person name="Held B."/>
            <person name="Bruce D.C."/>
            <person name="Detter J.C."/>
            <person name="Tapia R."/>
            <person name="Han C.S."/>
            <person name="Goodwin L.A."/>
            <person name="Cheng J.F."/>
            <person name="Pitluck S."/>
            <person name="Woyke T."/>
            <person name="Mikhailova N."/>
            <person name="Ivanova N.N."/>
            <person name="Han J."/>
            <person name="Lucas S."/>
            <person name="Lapidus A.L."/>
            <person name="Land M.L."/>
            <person name="Hauser L.J."/>
            <person name="Palumbo A.V."/>
        </authorList>
    </citation>
    <scope>NUCLEOTIDE SEQUENCE [LARGE SCALE GENOMIC DNA]</scope>
    <source>
        <strain evidence="1 2">ND132</strain>
    </source>
</reference>
<dbReference type="KEGG" id="ddn:DND132_2379"/>
<gene>
    <name evidence="1" type="ORF">DND132_2379</name>
</gene>
<dbReference type="Proteomes" id="UP000007845">
    <property type="component" value="Chromosome"/>
</dbReference>
<dbReference type="EMBL" id="CP003220">
    <property type="protein sequence ID" value="EGB15582.1"/>
    <property type="molecule type" value="Genomic_DNA"/>
</dbReference>
<dbReference type="STRING" id="641491.DND132_2379"/>
<protein>
    <submittedName>
        <fullName evidence="1">Uncharacterized protein</fullName>
    </submittedName>
</protein>
<dbReference type="OrthoDB" id="9815116at2"/>
<evidence type="ECO:0000313" key="2">
    <source>
        <dbReference type="Proteomes" id="UP000007845"/>
    </source>
</evidence>
<dbReference type="AlphaFoldDB" id="F0JC09"/>
<name>F0JC09_9BACT</name>